<evidence type="ECO:0000256" key="3">
    <source>
        <dbReference type="ARBA" id="ARBA00010447"/>
    </source>
</evidence>
<protein>
    <recommendedName>
        <fullName evidence="8">Cysteine desulfurase</fullName>
        <ecNumber evidence="8">2.8.1.7</ecNumber>
    </recommendedName>
</protein>
<dbReference type="InterPro" id="IPR015422">
    <property type="entry name" value="PyrdxlP-dep_Trfase_small"/>
</dbReference>
<dbReference type="RefSeq" id="WP_136836423.1">
    <property type="nucleotide sequence ID" value="NZ_SWBQ01000003.1"/>
</dbReference>
<dbReference type="Pfam" id="PF00266">
    <property type="entry name" value="Aminotran_5"/>
    <property type="match status" value="1"/>
</dbReference>
<name>A0A4U1CHB6_9SPHI</name>
<dbReference type="InterPro" id="IPR016454">
    <property type="entry name" value="Cysteine_dSase"/>
</dbReference>
<dbReference type="Proteomes" id="UP000307244">
    <property type="component" value="Unassembled WGS sequence"/>
</dbReference>
<evidence type="ECO:0000256" key="4">
    <source>
        <dbReference type="ARBA" id="ARBA00022679"/>
    </source>
</evidence>
<dbReference type="InterPro" id="IPR010970">
    <property type="entry name" value="Cys_dSase_SufS"/>
</dbReference>
<evidence type="ECO:0000256" key="5">
    <source>
        <dbReference type="ARBA" id="ARBA00022898"/>
    </source>
</evidence>
<dbReference type="NCBIfam" id="TIGR01979">
    <property type="entry name" value="sufS"/>
    <property type="match status" value="1"/>
</dbReference>
<comment type="caution">
    <text evidence="10">The sequence shown here is derived from an EMBL/GenBank/DDBJ whole genome shotgun (WGS) entry which is preliminary data.</text>
</comment>
<dbReference type="EC" id="2.8.1.7" evidence="8"/>
<dbReference type="InterPro" id="IPR000192">
    <property type="entry name" value="Aminotrans_V_dom"/>
</dbReference>
<sequence>MEGADSLSLNTSRTLSDWLALRQQFPILSREVKGKPLVYFDNAATSQKPQVVIDALSHYYSYYNANIHRGIHTLAEEATMAYEATRDAVRDFVGAAEREEIIFTRGTTEAINLVAYTWGRKHISEGDEILISGMEHHSNIVPWQILCAEKGALLKVVPVEDDGSLSMSAFHELLSERTKLVSIVQVSNALGTVNPVKEIIDAAHRAGAKVLVDGAQSAVHLDIDVQDMDCDFFAFSGHKVYGPTGVGALYGKRELLESMPVFQGGGEMIKEVSFEGTTYADLPYKYEAGTPNIADTIALKAALDFISGIGKAQIRAHEDELLAYATAELKAIPGLKIIGEAAQKVSLVSFVVEGIHPQDIGVLLDNMGIAVRTGHHCTQPLMKRFGIPGTVRASFALYNEKTEIDVLIAALHKTIKMLT</sequence>
<dbReference type="GO" id="GO:0031071">
    <property type="term" value="F:cysteine desulfurase activity"/>
    <property type="evidence" value="ECO:0007669"/>
    <property type="project" value="UniProtKB-UniRule"/>
</dbReference>
<dbReference type="EMBL" id="SWBQ01000003">
    <property type="protein sequence ID" value="TKC06164.1"/>
    <property type="molecule type" value="Genomic_DNA"/>
</dbReference>
<evidence type="ECO:0000256" key="8">
    <source>
        <dbReference type="RuleBase" id="RU004506"/>
    </source>
</evidence>
<reference evidence="10 11" key="1">
    <citation type="submission" date="2019-04" db="EMBL/GenBank/DDBJ databases">
        <title>Pedobacter sp. RP-3-15 sp. nov., isolated from Arctic soil.</title>
        <authorList>
            <person name="Dahal R.H."/>
            <person name="Kim D.-U."/>
        </authorList>
    </citation>
    <scope>NUCLEOTIDE SEQUENCE [LARGE SCALE GENOMIC DNA]</scope>
    <source>
        <strain evidence="10 11">RP-3-15</strain>
    </source>
</reference>
<comment type="catalytic activity">
    <reaction evidence="6 8">
        <text>(sulfur carrier)-H + L-cysteine = (sulfur carrier)-SH + L-alanine</text>
        <dbReference type="Rhea" id="RHEA:43892"/>
        <dbReference type="Rhea" id="RHEA-COMP:14737"/>
        <dbReference type="Rhea" id="RHEA-COMP:14739"/>
        <dbReference type="ChEBI" id="CHEBI:29917"/>
        <dbReference type="ChEBI" id="CHEBI:35235"/>
        <dbReference type="ChEBI" id="CHEBI:57972"/>
        <dbReference type="ChEBI" id="CHEBI:64428"/>
        <dbReference type="EC" id="2.8.1.7"/>
    </reaction>
</comment>
<evidence type="ECO:0000256" key="7">
    <source>
        <dbReference type="RuleBase" id="RU004504"/>
    </source>
</evidence>
<evidence type="ECO:0000256" key="1">
    <source>
        <dbReference type="ARBA" id="ARBA00001933"/>
    </source>
</evidence>
<evidence type="ECO:0000313" key="10">
    <source>
        <dbReference type="EMBL" id="TKC06164.1"/>
    </source>
</evidence>
<dbReference type="GO" id="GO:0006534">
    <property type="term" value="P:cysteine metabolic process"/>
    <property type="evidence" value="ECO:0007669"/>
    <property type="project" value="UniProtKB-UniRule"/>
</dbReference>
<comment type="cofactor">
    <cofactor evidence="1 7">
        <name>pyridoxal 5'-phosphate</name>
        <dbReference type="ChEBI" id="CHEBI:597326"/>
    </cofactor>
</comment>
<keyword evidence="11" id="KW-1185">Reference proteome</keyword>
<evidence type="ECO:0000259" key="9">
    <source>
        <dbReference type="Pfam" id="PF00266"/>
    </source>
</evidence>
<dbReference type="CDD" id="cd06453">
    <property type="entry name" value="SufS_like"/>
    <property type="match status" value="1"/>
</dbReference>
<dbReference type="PANTHER" id="PTHR43586">
    <property type="entry name" value="CYSTEINE DESULFURASE"/>
    <property type="match status" value="1"/>
</dbReference>
<dbReference type="SUPFAM" id="SSF53383">
    <property type="entry name" value="PLP-dependent transferases"/>
    <property type="match status" value="1"/>
</dbReference>
<feature type="domain" description="Aminotransferase class V" evidence="9">
    <location>
        <begin position="38"/>
        <end position="407"/>
    </location>
</feature>
<proteinExistence type="inferred from homology"/>
<dbReference type="Gene3D" id="3.90.1150.10">
    <property type="entry name" value="Aspartate Aminotransferase, domain 1"/>
    <property type="match status" value="1"/>
</dbReference>
<dbReference type="OrthoDB" id="9804366at2"/>
<comment type="function">
    <text evidence="2 8">Catalyzes the removal of elemental sulfur and selenium atoms from L-cysteine, L-cystine, L-selenocysteine, and L-selenocystine to produce L-alanine.</text>
</comment>
<accession>A0A4U1CHB6</accession>
<gene>
    <name evidence="10" type="ORF">FA047_12625</name>
</gene>
<dbReference type="GO" id="GO:0030170">
    <property type="term" value="F:pyridoxal phosphate binding"/>
    <property type="evidence" value="ECO:0007669"/>
    <property type="project" value="UniProtKB-UniRule"/>
</dbReference>
<evidence type="ECO:0000313" key="11">
    <source>
        <dbReference type="Proteomes" id="UP000307244"/>
    </source>
</evidence>
<dbReference type="PROSITE" id="PS00595">
    <property type="entry name" value="AA_TRANSFER_CLASS_5"/>
    <property type="match status" value="1"/>
</dbReference>
<dbReference type="PIRSF" id="PIRSF005572">
    <property type="entry name" value="NifS"/>
    <property type="match status" value="1"/>
</dbReference>
<evidence type="ECO:0000256" key="2">
    <source>
        <dbReference type="ARBA" id="ARBA00002824"/>
    </source>
</evidence>
<evidence type="ECO:0000256" key="6">
    <source>
        <dbReference type="ARBA" id="ARBA00050776"/>
    </source>
</evidence>
<comment type="similarity">
    <text evidence="3 8">Belongs to the class-V pyridoxal-phosphate-dependent aminotransferase family. Csd subfamily.</text>
</comment>
<dbReference type="PANTHER" id="PTHR43586:SF8">
    <property type="entry name" value="CYSTEINE DESULFURASE 1, CHLOROPLASTIC"/>
    <property type="match status" value="1"/>
</dbReference>
<dbReference type="InterPro" id="IPR015424">
    <property type="entry name" value="PyrdxlP-dep_Trfase"/>
</dbReference>
<dbReference type="AlphaFoldDB" id="A0A4U1CHB6"/>
<organism evidence="10 11">
    <name type="scientific">Pedobacter frigoris</name>
    <dbReference type="NCBI Taxonomy" id="2571272"/>
    <lineage>
        <taxon>Bacteria</taxon>
        <taxon>Pseudomonadati</taxon>
        <taxon>Bacteroidota</taxon>
        <taxon>Sphingobacteriia</taxon>
        <taxon>Sphingobacteriales</taxon>
        <taxon>Sphingobacteriaceae</taxon>
        <taxon>Pedobacter</taxon>
    </lineage>
</organism>
<dbReference type="InterPro" id="IPR015421">
    <property type="entry name" value="PyrdxlP-dep_Trfase_major"/>
</dbReference>
<keyword evidence="4 8" id="KW-0808">Transferase</keyword>
<keyword evidence="5 8" id="KW-0663">Pyridoxal phosphate</keyword>
<dbReference type="Gene3D" id="3.40.640.10">
    <property type="entry name" value="Type I PLP-dependent aspartate aminotransferase-like (Major domain)"/>
    <property type="match status" value="1"/>
</dbReference>
<dbReference type="InterPro" id="IPR020578">
    <property type="entry name" value="Aminotrans_V_PyrdxlP_BS"/>
</dbReference>